<keyword evidence="4" id="KW-1133">Transmembrane helix</keyword>
<comment type="subcellular location">
    <subcellularLocation>
        <location evidence="1">Membrane</location>
    </subcellularLocation>
</comment>
<dbReference type="RefSeq" id="WP_371438476.1">
    <property type="nucleotide sequence ID" value="NZ_JBHSRS010000018.1"/>
</dbReference>
<protein>
    <submittedName>
        <fullName evidence="6">Glycine zipper 2TM domain-containing protein</fullName>
    </submittedName>
</protein>
<evidence type="ECO:0000256" key="2">
    <source>
        <dbReference type="ARBA" id="ARBA00023136"/>
    </source>
</evidence>
<dbReference type="PANTHER" id="PTHR35603:SF2">
    <property type="entry name" value="OUTER MEMBRANE LIPOPROTEIN"/>
    <property type="match status" value="1"/>
</dbReference>
<sequence>MNTSTDNLQPGQQAGSSANKPLWAAVGILGVAVLGMGGAMIYQQRTPAPPPATQVALAAPQAAVTAPAMAASATAADDLIEKPVAAPAKPAPAPAPAKKVVKPTPKPSTAPSYSGVTPAPSPYPSPAPVAQVCAVCGSVESVTPVTRSTKPPGVGVGTVAGGVLGAVLGNQIGQGNGRTLGTIIGAVGGGFAGNAIEKNVRKETVYQVSVHMEDGSRRTLEVAQPPAVGSRVTIDGSTIRTSDGATYGAPKPITPNVVQPAPVYQGG</sequence>
<evidence type="ECO:0000313" key="6">
    <source>
        <dbReference type="EMBL" id="MFC6281925.1"/>
    </source>
</evidence>
<evidence type="ECO:0000313" key="7">
    <source>
        <dbReference type="Proteomes" id="UP001596270"/>
    </source>
</evidence>
<keyword evidence="4" id="KW-0812">Transmembrane</keyword>
<proteinExistence type="predicted"/>
<evidence type="ECO:0000259" key="5">
    <source>
        <dbReference type="Pfam" id="PF05433"/>
    </source>
</evidence>
<dbReference type="InterPro" id="IPR051407">
    <property type="entry name" value="Bact_OM_lipoprot/Surf_antigen"/>
</dbReference>
<dbReference type="Pfam" id="PF05433">
    <property type="entry name" value="Rick_17kDa_Anti"/>
    <property type="match status" value="1"/>
</dbReference>
<evidence type="ECO:0000256" key="4">
    <source>
        <dbReference type="SAM" id="Phobius"/>
    </source>
</evidence>
<reference evidence="7" key="1">
    <citation type="journal article" date="2019" name="Int. J. Syst. Evol. Microbiol.">
        <title>The Global Catalogue of Microorganisms (GCM) 10K type strain sequencing project: providing services to taxonomists for standard genome sequencing and annotation.</title>
        <authorList>
            <consortium name="The Broad Institute Genomics Platform"/>
            <consortium name="The Broad Institute Genome Sequencing Center for Infectious Disease"/>
            <person name="Wu L."/>
            <person name="Ma J."/>
        </authorList>
    </citation>
    <scope>NUCLEOTIDE SEQUENCE [LARGE SCALE GENOMIC DNA]</scope>
    <source>
        <strain evidence="7">CCUG 39402</strain>
    </source>
</reference>
<dbReference type="EMBL" id="JBHSRS010000018">
    <property type="protein sequence ID" value="MFC6281925.1"/>
    <property type="molecule type" value="Genomic_DNA"/>
</dbReference>
<comment type="caution">
    <text evidence="6">The sequence shown here is derived from an EMBL/GenBank/DDBJ whole genome shotgun (WGS) entry which is preliminary data.</text>
</comment>
<dbReference type="PANTHER" id="PTHR35603">
    <property type="match status" value="1"/>
</dbReference>
<keyword evidence="2 4" id="KW-0472">Membrane</keyword>
<feature type="domain" description="Glycine zipper 2TM" evidence="5">
    <location>
        <begin position="156"/>
        <end position="197"/>
    </location>
</feature>
<accession>A0ABW1TXL9</accession>
<evidence type="ECO:0000256" key="3">
    <source>
        <dbReference type="SAM" id="MobiDB-lite"/>
    </source>
</evidence>
<gene>
    <name evidence="6" type="ORF">ACFQND_11835</name>
</gene>
<keyword evidence="7" id="KW-1185">Reference proteome</keyword>
<dbReference type="Proteomes" id="UP001596270">
    <property type="component" value="Unassembled WGS sequence"/>
</dbReference>
<evidence type="ECO:0000256" key="1">
    <source>
        <dbReference type="ARBA" id="ARBA00004370"/>
    </source>
</evidence>
<feature type="region of interest" description="Disordered" evidence="3">
    <location>
        <begin position="86"/>
        <end position="121"/>
    </location>
</feature>
<dbReference type="InterPro" id="IPR008816">
    <property type="entry name" value="Gly_zipper_2TM_dom"/>
</dbReference>
<name>A0ABW1TXL9_9BURK</name>
<feature type="transmembrane region" description="Helical" evidence="4">
    <location>
        <begin position="22"/>
        <end position="42"/>
    </location>
</feature>
<organism evidence="6 7">
    <name type="scientific">Polaromonas aquatica</name>
    <dbReference type="NCBI Taxonomy" id="332657"/>
    <lineage>
        <taxon>Bacteria</taxon>
        <taxon>Pseudomonadati</taxon>
        <taxon>Pseudomonadota</taxon>
        <taxon>Betaproteobacteria</taxon>
        <taxon>Burkholderiales</taxon>
        <taxon>Comamonadaceae</taxon>
        <taxon>Polaromonas</taxon>
    </lineage>
</organism>